<organism evidence="1 2">
    <name type="scientific">Eoetvoesiella caeni</name>
    <dbReference type="NCBI Taxonomy" id="645616"/>
    <lineage>
        <taxon>Bacteria</taxon>
        <taxon>Pseudomonadati</taxon>
        <taxon>Pseudomonadota</taxon>
        <taxon>Betaproteobacteria</taxon>
        <taxon>Burkholderiales</taxon>
        <taxon>Alcaligenaceae</taxon>
        <taxon>Eoetvoesiella</taxon>
    </lineage>
</organism>
<dbReference type="Proteomes" id="UP000253628">
    <property type="component" value="Unassembled WGS sequence"/>
</dbReference>
<name>A0A366HH72_9BURK</name>
<dbReference type="AlphaFoldDB" id="A0A366HH72"/>
<evidence type="ECO:0000313" key="2">
    <source>
        <dbReference type="Proteomes" id="UP000253628"/>
    </source>
</evidence>
<comment type="caution">
    <text evidence="1">The sequence shown here is derived from an EMBL/GenBank/DDBJ whole genome shotgun (WGS) entry which is preliminary data.</text>
</comment>
<proteinExistence type="predicted"/>
<sequence length="51" mass="5865">MSLVFLVIGIYFLGTTLLESVKQEVYCGYDIIVTILNIEYRDFEVLDGDRS</sequence>
<protein>
    <submittedName>
        <fullName evidence="1">Uncharacterized protein</fullName>
    </submittedName>
</protein>
<dbReference type="EMBL" id="QNRQ01000002">
    <property type="protein sequence ID" value="RBP42003.1"/>
    <property type="molecule type" value="Genomic_DNA"/>
</dbReference>
<accession>A0A366HH72</accession>
<reference evidence="1 2" key="1">
    <citation type="submission" date="2018-06" db="EMBL/GenBank/DDBJ databases">
        <title>Genomic Encyclopedia of Type Strains, Phase IV (KMG-IV): sequencing the most valuable type-strain genomes for metagenomic binning, comparative biology and taxonomic classification.</title>
        <authorList>
            <person name="Goeker M."/>
        </authorList>
    </citation>
    <scope>NUCLEOTIDE SEQUENCE [LARGE SCALE GENOMIC DNA]</scope>
    <source>
        <strain evidence="1 2">DSM 25520</strain>
    </source>
</reference>
<evidence type="ECO:0000313" key="1">
    <source>
        <dbReference type="EMBL" id="RBP42003.1"/>
    </source>
</evidence>
<keyword evidence="2" id="KW-1185">Reference proteome</keyword>
<gene>
    <name evidence="1" type="ORF">DFR37_102387</name>
</gene>